<evidence type="ECO:0000313" key="6">
    <source>
        <dbReference type="EMBL" id="CAD7249573.1"/>
    </source>
</evidence>
<keyword evidence="1" id="KW-0344">Guanine-nucleotide releasing factor</keyword>
<dbReference type="Gene3D" id="1.25.40.10">
    <property type="entry name" value="Tetratricopeptide repeat domain"/>
    <property type="match status" value="1"/>
</dbReference>
<feature type="region of interest" description="Disordered" evidence="3">
    <location>
        <begin position="1417"/>
        <end position="1458"/>
    </location>
</feature>
<feature type="compositionally biased region" description="Polar residues" evidence="3">
    <location>
        <begin position="1477"/>
        <end position="1490"/>
    </location>
</feature>
<gene>
    <name evidence="6" type="ORF">DSTB1V02_LOCUS9362</name>
</gene>
<sequence length="1769" mass="195802">MEGEKRIADYFIVAGSNKDHQVLLAETSAYNEEGLKKNVFSQEPITDLAVIFTSLGEQPPDGYTCIELTPKGFPANLNHGSIKCPEVYLCYRRGTDKPPLADLGVMYEGKDALRRDSEVLQATPYGRPANINNASARTLITFRRGRSKYPCNEMVVSDVCVIFPSKGEKPPHSFYRIDKNLNRAMVGTDVYLCYKKSVYRPPRITYKPVVLDRLPMKDHADFPFPSGAEGFCLPLGATLEAWPPPSNSTNLLQRSPPVFSTFILTVSDAKDKLYGAAVSFYELCAEEELSEEQRKLLEQEEQNDEKNHGRIYRLKSLCLLSHWPFFDAFEKFLLFLYKMADGSPQPLPLERVIGHLLHEVPFPSPSRPTILVQLSPDDGFFLSLPHSSPLPHSGASFRELILNLDVDNVLLILLLTMLEHKIVLHSLRPDVLTSIAEAVCMMIFPFHWQCPYIPMCPLGLSDLMGAPLPFLLGLDSRFFDLYDPPEDVICIDLDTDSLRIPEDKQWMTTKLLPRKAAKTLRGTLKSLQPLVKLLAEEELAHSRSMPPAIAALSANPDATLSWKRKQQVLETSIQEAFLRFTASILKGYHNYLLPITKAPSTRATDAAYLFDLQAFLRSREKTHHTFYAHLMKTQMFIRFIEERSFVSSKDSSLVFFDDIMEKMSGDLDVDHGGQRLLELDSPHSDCFVFLPPPDSQGLPPDSSFLYPEFRLRNIEFYPVGVSEQNGEGVRRCMHLPPSPLIQRTKHELRLAQKQARKCAEVPMLWAKYLLSSAFSLWFLQLPAYVEASESPGSALMDAFQLLLRVHSLGLKMLDEVCYRVVVQLCGVHSLPLLAMRVLTEMRKTGLTPNAITYGYYNKVIVESNWQTSKSQIQWRKLRNVIMAMSAFHSHVKVGQRRPSNSSDEVGLDQVDRDARASPESGANPSTCTDKISTGPSISIAGTSQSDGGYASLPDSSVPGVIDSKEVKVESSVRVRRSLHGLTDDGDDLGVSRLPPDPQEGNDSKGKIGKNNQSEAFYTGGRKGKKERHMSESGNRPRLSKAKRRFSSADDPTPSSPISEKERIRKSPVPRSASCKQERSDKNQSLERSLKGSEEDRDMLMLPSVANGPLTPCSTLGPRSPARTPVTENDPLGALGGTSFSLPPSIPMTPSSSSSLMTPPRHVSLTSLGSTHSLPEEASASRFSPFPSSCRQERSDKNQSLERSLKGSEEDRDMLMLPSVANGPLTPCSTLGPRSPARTPVTENDPLGALGGTSFSLPPSIPMTPSSSSSLMTPPRHVSLTSLGSTHSLPEEASASRFSPFPSRFSHLGAHLRRSIRLGGASPGHGGKLPLSSDPQAVHRSSTHPEPLGGESSASPHTSGNTKFSSGIASLTAGLKSLGSPSTVERNSQGTNGHNLSARWKLATSSLSKTFDSIREAISSSPSSIGTPPALTHRRSHEEEGGSALGSTDSLAGRSDTGSDWTFPDGLLDSLWGRQNADRQSQNSLNTQQPSAYEMASWDPFSGEKSSCIPGAEEGPMAMDLRLCTCSQCHACGALLYDEDLLAKWTPEDSNLNSICMYCDHKQAPHLTVIVRDYRNLPRPPDRETQEEEQSLAGEPLESRHVVPYLSPLVLRKELENVLENEGHSIVLKPTFLDKHPILYWNLVWYFHRLCVPSQFLVSASLNASSLHDPPTTPDTFPHKSWEDVSNPPVAVFCLWDNPLLLGHEPPYVPLYRSLSKEVLASVTCNDVKSPIKLLLQDYRKHKEGKMPYSLYREILFLSFVALGRHNIDH</sequence>
<feature type="compositionally biased region" description="Polar residues" evidence="3">
    <location>
        <begin position="1351"/>
        <end position="1365"/>
    </location>
</feature>
<feature type="region of interest" description="Disordered" evidence="3">
    <location>
        <begin position="1376"/>
        <end position="1395"/>
    </location>
</feature>
<protein>
    <submittedName>
        <fullName evidence="6">Uncharacterized protein</fullName>
    </submittedName>
</protein>
<name>A0A7R9A8S2_9CRUS</name>
<feature type="domain" description="UDENN" evidence="4">
    <location>
        <begin position="190"/>
        <end position="652"/>
    </location>
</feature>
<dbReference type="InterPro" id="IPR002885">
    <property type="entry name" value="PPR_rpt"/>
</dbReference>
<evidence type="ECO:0000256" key="2">
    <source>
        <dbReference type="PROSITE-ProRule" id="PRU00708"/>
    </source>
</evidence>
<evidence type="ECO:0000259" key="5">
    <source>
        <dbReference type="PROSITE" id="PS51498"/>
    </source>
</evidence>
<feature type="compositionally biased region" description="Polar residues" evidence="3">
    <location>
        <begin position="1278"/>
        <end position="1287"/>
    </location>
</feature>
<dbReference type="OrthoDB" id="75250at2759"/>
<dbReference type="InterPro" id="IPR043153">
    <property type="entry name" value="DENN_C"/>
</dbReference>
<dbReference type="PROSITE" id="PS51498">
    <property type="entry name" value="MABP"/>
    <property type="match status" value="1"/>
</dbReference>
<dbReference type="InterPro" id="IPR005113">
    <property type="entry name" value="uDENN_dom"/>
</dbReference>
<dbReference type="Pfam" id="PF02141">
    <property type="entry name" value="DENN"/>
    <property type="match status" value="1"/>
</dbReference>
<feature type="compositionally biased region" description="Polar residues" evidence="3">
    <location>
        <begin position="1444"/>
        <end position="1458"/>
    </location>
</feature>
<dbReference type="GO" id="GO:0005085">
    <property type="term" value="F:guanyl-nucleotide exchange factor activity"/>
    <property type="evidence" value="ECO:0007669"/>
    <property type="project" value="UniProtKB-KW"/>
</dbReference>
<dbReference type="Proteomes" id="UP000677054">
    <property type="component" value="Unassembled WGS sequence"/>
</dbReference>
<feature type="compositionally biased region" description="Polar residues" evidence="3">
    <location>
        <begin position="1378"/>
        <end position="1394"/>
    </location>
</feature>
<feature type="region of interest" description="Disordered" evidence="3">
    <location>
        <begin position="1477"/>
        <end position="1497"/>
    </location>
</feature>
<dbReference type="PANTHER" id="PTHR12296:SF30">
    <property type="entry name" value="DENN DOMAIN-CONTAINING PROTEIN CRAG"/>
    <property type="match status" value="1"/>
</dbReference>
<feature type="repeat" description="PPR" evidence="2">
    <location>
        <begin position="814"/>
        <end position="848"/>
    </location>
</feature>
<feature type="compositionally biased region" description="Basic and acidic residues" evidence="3">
    <location>
        <begin position="1190"/>
        <end position="1208"/>
    </location>
</feature>
<dbReference type="InterPro" id="IPR005112">
    <property type="entry name" value="dDENN_dom"/>
</dbReference>
<dbReference type="Pfam" id="PF03455">
    <property type="entry name" value="dDENN"/>
    <property type="match status" value="1"/>
</dbReference>
<feature type="compositionally biased region" description="Low complexity" evidence="3">
    <location>
        <begin position="1177"/>
        <end position="1189"/>
    </location>
</feature>
<dbReference type="SMART" id="SM00801">
    <property type="entry name" value="dDENN"/>
    <property type="match status" value="1"/>
</dbReference>
<feature type="compositionally biased region" description="Low complexity" evidence="3">
    <location>
        <begin position="1147"/>
        <end position="1159"/>
    </location>
</feature>
<dbReference type="SMART" id="SM00799">
    <property type="entry name" value="DENN"/>
    <property type="match status" value="1"/>
</dbReference>
<dbReference type="InterPro" id="IPR051696">
    <property type="entry name" value="DENN_Domain_GEFs"/>
</dbReference>
<feature type="compositionally biased region" description="Basic and acidic residues" evidence="3">
    <location>
        <begin position="1075"/>
        <end position="1093"/>
    </location>
</feature>
<evidence type="ECO:0000259" key="4">
    <source>
        <dbReference type="PROSITE" id="PS50211"/>
    </source>
</evidence>
<dbReference type="Gene3D" id="3.40.50.11500">
    <property type="match status" value="1"/>
</dbReference>
<feature type="domain" description="MABP" evidence="5">
    <location>
        <begin position="42"/>
        <end position="198"/>
    </location>
</feature>
<dbReference type="EMBL" id="CAJPEV010002367">
    <property type="protein sequence ID" value="CAG0896670.1"/>
    <property type="molecule type" value="Genomic_DNA"/>
</dbReference>
<accession>A0A7R9A8S2</accession>
<feature type="compositionally biased region" description="Polar residues" evidence="3">
    <location>
        <begin position="1163"/>
        <end position="1172"/>
    </location>
</feature>
<dbReference type="InterPro" id="IPR023341">
    <property type="entry name" value="MABP"/>
</dbReference>
<dbReference type="InterPro" id="IPR001194">
    <property type="entry name" value="cDENN_dom"/>
</dbReference>
<evidence type="ECO:0000313" key="7">
    <source>
        <dbReference type="Proteomes" id="UP000677054"/>
    </source>
</evidence>
<dbReference type="InterPro" id="IPR011990">
    <property type="entry name" value="TPR-like_helical_dom_sf"/>
</dbReference>
<dbReference type="PROSITE" id="PS50211">
    <property type="entry name" value="DENN"/>
    <property type="match status" value="1"/>
</dbReference>
<feature type="region of interest" description="Disordered" evidence="3">
    <location>
        <begin position="1316"/>
        <end position="1365"/>
    </location>
</feature>
<keyword evidence="7" id="KW-1185">Reference proteome</keyword>
<dbReference type="Gene3D" id="2.100.10.50">
    <property type="match status" value="1"/>
</dbReference>
<proteinExistence type="predicted"/>
<dbReference type="Pfam" id="PF03456">
    <property type="entry name" value="uDENN"/>
    <property type="match status" value="1"/>
</dbReference>
<dbReference type="InterPro" id="IPR037516">
    <property type="entry name" value="Tripartite_DENN"/>
</dbReference>
<evidence type="ECO:0000256" key="3">
    <source>
        <dbReference type="SAM" id="MobiDB-lite"/>
    </source>
</evidence>
<dbReference type="PROSITE" id="PS51375">
    <property type="entry name" value="PPR"/>
    <property type="match status" value="1"/>
</dbReference>
<evidence type="ECO:0000256" key="1">
    <source>
        <dbReference type="ARBA" id="ARBA00022658"/>
    </source>
</evidence>
<feature type="compositionally biased region" description="Low complexity" evidence="3">
    <location>
        <begin position="1262"/>
        <end position="1274"/>
    </location>
</feature>
<organism evidence="6">
    <name type="scientific">Darwinula stevensoni</name>
    <dbReference type="NCBI Taxonomy" id="69355"/>
    <lineage>
        <taxon>Eukaryota</taxon>
        <taxon>Metazoa</taxon>
        <taxon>Ecdysozoa</taxon>
        <taxon>Arthropoda</taxon>
        <taxon>Crustacea</taxon>
        <taxon>Oligostraca</taxon>
        <taxon>Ostracoda</taxon>
        <taxon>Podocopa</taxon>
        <taxon>Podocopida</taxon>
        <taxon>Darwinulocopina</taxon>
        <taxon>Darwinuloidea</taxon>
        <taxon>Darwinulidae</taxon>
        <taxon>Darwinula</taxon>
    </lineage>
</organism>
<dbReference type="GO" id="GO:0032483">
    <property type="term" value="P:regulation of Rab protein signal transduction"/>
    <property type="evidence" value="ECO:0007669"/>
    <property type="project" value="TreeGrafter"/>
</dbReference>
<dbReference type="EMBL" id="LR901884">
    <property type="protein sequence ID" value="CAD7249573.1"/>
    <property type="molecule type" value="Genomic_DNA"/>
</dbReference>
<feature type="compositionally biased region" description="Polar residues" evidence="3">
    <location>
        <begin position="920"/>
        <end position="946"/>
    </location>
</feature>
<feature type="non-terminal residue" evidence="6">
    <location>
        <position position="1"/>
    </location>
</feature>
<reference evidence="6" key="1">
    <citation type="submission" date="2020-11" db="EMBL/GenBank/DDBJ databases">
        <authorList>
            <person name="Tran Van P."/>
        </authorList>
    </citation>
    <scope>NUCLEOTIDE SEQUENCE</scope>
</reference>
<dbReference type="SMART" id="SM00800">
    <property type="entry name" value="uDENN"/>
    <property type="match status" value="1"/>
</dbReference>
<feature type="region of interest" description="Disordered" evidence="3">
    <location>
        <begin position="912"/>
        <end position="1300"/>
    </location>
</feature>
<dbReference type="PANTHER" id="PTHR12296">
    <property type="entry name" value="DENN DOMAIN-CONTAINING PROTEIN 4"/>
    <property type="match status" value="1"/>
</dbReference>
<dbReference type="GO" id="GO:0031410">
    <property type="term" value="C:cytoplasmic vesicle"/>
    <property type="evidence" value="ECO:0007669"/>
    <property type="project" value="TreeGrafter"/>
</dbReference>
<feature type="compositionally biased region" description="Basic and acidic residues" evidence="3">
    <location>
        <begin position="962"/>
        <end position="972"/>
    </location>
</feature>